<dbReference type="OrthoDB" id="9798772at2"/>
<proteinExistence type="inferred from homology"/>
<dbReference type="GO" id="GO:0005737">
    <property type="term" value="C:cytoplasm"/>
    <property type="evidence" value="ECO:0007669"/>
    <property type="project" value="UniProtKB-SubCell"/>
</dbReference>
<protein>
    <recommendedName>
        <fullName evidence="3">Urease accessory protein UreF</fullName>
    </recommendedName>
</protein>
<name>A0A178I4M1_9HYPH</name>
<evidence type="ECO:0000313" key="4">
    <source>
        <dbReference type="EMBL" id="OAM79234.1"/>
    </source>
</evidence>
<dbReference type="InterPro" id="IPR002639">
    <property type="entry name" value="UreF"/>
</dbReference>
<dbReference type="PANTHER" id="PTHR33620">
    <property type="entry name" value="UREASE ACCESSORY PROTEIN F"/>
    <property type="match status" value="1"/>
</dbReference>
<keyword evidence="5" id="KW-1185">Reference proteome</keyword>
<evidence type="ECO:0000256" key="3">
    <source>
        <dbReference type="HAMAP-Rule" id="MF_01385"/>
    </source>
</evidence>
<dbReference type="PANTHER" id="PTHR33620:SF1">
    <property type="entry name" value="UREASE ACCESSORY PROTEIN F"/>
    <property type="match status" value="1"/>
</dbReference>
<comment type="subunit">
    <text evidence="3">UreD, UreF and UreG form a complex that acts as a GTP-hydrolysis-dependent molecular chaperone, activating the urease apoprotein by helping to assemble the nickel containing metallocenter of UreC. The UreE protein probably delivers the nickel.</text>
</comment>
<dbReference type="PIRSF" id="PIRSF009467">
    <property type="entry name" value="Ureas_acces_UreF"/>
    <property type="match status" value="1"/>
</dbReference>
<evidence type="ECO:0000256" key="1">
    <source>
        <dbReference type="ARBA" id="ARBA00022988"/>
    </source>
</evidence>
<comment type="subcellular location">
    <subcellularLocation>
        <location evidence="3">Cytoplasm</location>
    </subcellularLocation>
</comment>
<reference evidence="4 5" key="1">
    <citation type="submission" date="2016-03" db="EMBL/GenBank/DDBJ databases">
        <title>Genome sequencing of Devosia sp. S37.</title>
        <authorList>
            <person name="Mohd Nor M."/>
        </authorList>
    </citation>
    <scope>NUCLEOTIDE SEQUENCE [LARGE SCALE GENOMIC DNA]</scope>
    <source>
        <strain evidence="4 5">S37</strain>
    </source>
</reference>
<gene>
    <name evidence="3" type="primary">ureF</name>
    <name evidence="4" type="ORF">A3840_03970</name>
</gene>
<comment type="function">
    <text evidence="3">Required for maturation of urease via the functional incorporation of the urease nickel metallocenter.</text>
</comment>
<sequence>MAEPELSAELQKLLTWLSPAFPVGVFAWSAGLETAIVERRVKDRITAQDWIEGALRHGGIRTDAILLAQAHAACRDAARLAELADLCLALTPARERHAETVQTGNAFVLASAAWPNDMPVPLPRPCPYPIAVGALAGAHGMDGRDALIAFLTAIVHGQVSVAVRLVPIGQNDGLAIMASLEAPVAEQAELCQHATLDDIGAVAYGADIAQMKHETLPTRIFRS</sequence>
<keyword evidence="2 3" id="KW-0143">Chaperone</keyword>
<dbReference type="Pfam" id="PF01730">
    <property type="entry name" value="UreF"/>
    <property type="match status" value="1"/>
</dbReference>
<evidence type="ECO:0000313" key="5">
    <source>
        <dbReference type="Proteomes" id="UP000078389"/>
    </source>
</evidence>
<dbReference type="Proteomes" id="UP000078389">
    <property type="component" value="Unassembled WGS sequence"/>
</dbReference>
<organism evidence="4 5">
    <name type="scientific">Devosia elaeis</name>
    <dbReference type="NCBI Taxonomy" id="1770058"/>
    <lineage>
        <taxon>Bacteria</taxon>
        <taxon>Pseudomonadati</taxon>
        <taxon>Pseudomonadota</taxon>
        <taxon>Alphaproteobacteria</taxon>
        <taxon>Hyphomicrobiales</taxon>
        <taxon>Devosiaceae</taxon>
        <taxon>Devosia</taxon>
    </lineage>
</organism>
<dbReference type="Gene3D" id="1.10.4190.10">
    <property type="entry name" value="Urease accessory protein UreF"/>
    <property type="match status" value="1"/>
</dbReference>
<keyword evidence="1 3" id="KW-0996">Nickel insertion</keyword>
<keyword evidence="3" id="KW-0963">Cytoplasm</keyword>
<comment type="caution">
    <text evidence="4">The sequence shown here is derived from an EMBL/GenBank/DDBJ whole genome shotgun (WGS) entry which is preliminary data.</text>
</comment>
<dbReference type="EMBL" id="LVVY01000064">
    <property type="protein sequence ID" value="OAM79234.1"/>
    <property type="molecule type" value="Genomic_DNA"/>
</dbReference>
<comment type="similarity">
    <text evidence="3">Belongs to the UreF family.</text>
</comment>
<dbReference type="GO" id="GO:0016151">
    <property type="term" value="F:nickel cation binding"/>
    <property type="evidence" value="ECO:0007669"/>
    <property type="project" value="UniProtKB-UniRule"/>
</dbReference>
<dbReference type="AlphaFoldDB" id="A0A178I4M1"/>
<dbReference type="STRING" id="1770058.A3840_03970"/>
<accession>A0A178I4M1</accession>
<dbReference type="InterPro" id="IPR038277">
    <property type="entry name" value="UreF_sf"/>
</dbReference>
<evidence type="ECO:0000256" key="2">
    <source>
        <dbReference type="ARBA" id="ARBA00023186"/>
    </source>
</evidence>
<dbReference type="HAMAP" id="MF_01385">
    <property type="entry name" value="UreF"/>
    <property type="match status" value="1"/>
</dbReference>